<feature type="compositionally biased region" description="Basic and acidic residues" evidence="1">
    <location>
        <begin position="337"/>
        <end position="348"/>
    </location>
</feature>
<evidence type="ECO:0000256" key="1">
    <source>
        <dbReference type="SAM" id="MobiDB-lite"/>
    </source>
</evidence>
<gene>
    <name evidence="2" type="ORF">ACFQZ8_06255</name>
</gene>
<organism evidence="2 3">
    <name type="scientific">Micromonospora azadirachtae</name>
    <dbReference type="NCBI Taxonomy" id="1970735"/>
    <lineage>
        <taxon>Bacteria</taxon>
        <taxon>Bacillati</taxon>
        <taxon>Actinomycetota</taxon>
        <taxon>Actinomycetes</taxon>
        <taxon>Micromonosporales</taxon>
        <taxon>Micromonosporaceae</taxon>
        <taxon>Micromonospora</taxon>
    </lineage>
</organism>
<protein>
    <recommendedName>
        <fullName evidence="4">YD repeat-containing protein</fullName>
    </recommendedName>
</protein>
<accession>A0ABW2ZY76</accession>
<dbReference type="Proteomes" id="UP001597053">
    <property type="component" value="Unassembled WGS sequence"/>
</dbReference>
<feature type="region of interest" description="Disordered" evidence="1">
    <location>
        <begin position="159"/>
        <end position="196"/>
    </location>
</feature>
<reference evidence="3" key="1">
    <citation type="journal article" date="2019" name="Int. J. Syst. Evol. Microbiol.">
        <title>The Global Catalogue of Microorganisms (GCM) 10K type strain sequencing project: providing services to taxonomists for standard genome sequencing and annotation.</title>
        <authorList>
            <consortium name="The Broad Institute Genomics Platform"/>
            <consortium name="The Broad Institute Genome Sequencing Center for Infectious Disease"/>
            <person name="Wu L."/>
            <person name="Ma J."/>
        </authorList>
    </citation>
    <scope>NUCLEOTIDE SEQUENCE [LARGE SCALE GENOMIC DNA]</scope>
    <source>
        <strain evidence="3">JCM 32148</strain>
    </source>
</reference>
<feature type="region of interest" description="Disordered" evidence="1">
    <location>
        <begin position="247"/>
        <end position="348"/>
    </location>
</feature>
<feature type="compositionally biased region" description="Polar residues" evidence="1">
    <location>
        <begin position="320"/>
        <end position="335"/>
    </location>
</feature>
<keyword evidence="3" id="KW-1185">Reference proteome</keyword>
<dbReference type="EMBL" id="JBHTHM010000163">
    <property type="protein sequence ID" value="MFD0783515.1"/>
    <property type="molecule type" value="Genomic_DNA"/>
</dbReference>
<evidence type="ECO:0000313" key="3">
    <source>
        <dbReference type="Proteomes" id="UP001597053"/>
    </source>
</evidence>
<feature type="compositionally biased region" description="Polar residues" evidence="1">
    <location>
        <begin position="178"/>
        <end position="194"/>
    </location>
</feature>
<evidence type="ECO:0000313" key="2">
    <source>
        <dbReference type="EMBL" id="MFD0783515.1"/>
    </source>
</evidence>
<proteinExistence type="predicted"/>
<feature type="compositionally biased region" description="Basic and acidic residues" evidence="1">
    <location>
        <begin position="291"/>
        <end position="319"/>
    </location>
</feature>
<comment type="caution">
    <text evidence="2">The sequence shown here is derived from an EMBL/GenBank/DDBJ whole genome shotgun (WGS) entry which is preliminary data.</text>
</comment>
<sequence>MAEENPYQRETDLNTRKDWLADQKPVDVDIDGMVDYGKNMVTIRDNLQSHSGQLNLLNEMPAAAWEGAVLPEAKYMRSQMLQNSGELRQYITYLGTALTNTGMAAQTIADAYSSTDGWSAASLDAVRFAFGDTDAPRPPGLPPFITGKTYWDQYFENLSGAGQDGAENEGTGEKKFTDTGQPVVNPDGSITHTSVAPDGSVQLMTTQMLPGGGTLVTYVTKDPSGKVISTSSSKTTTVVRDNSTITTTTDYDAHGKPTGGSRQTDSYGADGSRSQTDEKLGADGKPTSKTVDQHNADGTRHVTETDGKGKVTQELHTGQDTEAVSTSDALDSPSKTALEEIKQHDYGI</sequence>
<name>A0ABW2ZY76_9ACTN</name>
<evidence type="ECO:0008006" key="4">
    <source>
        <dbReference type="Google" id="ProtNLM"/>
    </source>
</evidence>